<dbReference type="GO" id="GO:0008233">
    <property type="term" value="F:peptidase activity"/>
    <property type="evidence" value="ECO:0007669"/>
    <property type="project" value="UniProtKB-KW"/>
</dbReference>
<accession>A0AB34FSJ9</accession>
<dbReference type="GO" id="GO:0006508">
    <property type="term" value="P:proteolysis"/>
    <property type="evidence" value="ECO:0007669"/>
    <property type="project" value="UniProtKB-KW"/>
</dbReference>
<comment type="caution">
    <text evidence="1">The sequence shown here is derived from an EMBL/GenBank/DDBJ whole genome shotgun (WGS) entry which is preliminary data.</text>
</comment>
<reference evidence="1" key="1">
    <citation type="submission" date="2023-01" db="EMBL/GenBank/DDBJ databases">
        <title>The growth and conidiation of Purpureocillium lavendulum are regulated by nitrogen source and histone H3K14 acetylation.</title>
        <authorList>
            <person name="Tang P."/>
            <person name="Han J."/>
            <person name="Zhang C."/>
            <person name="Tang P."/>
            <person name="Qi F."/>
            <person name="Zhang K."/>
            <person name="Liang L."/>
        </authorList>
    </citation>
    <scope>NUCLEOTIDE SEQUENCE</scope>
    <source>
        <strain evidence="1">YMF1.00683</strain>
    </source>
</reference>
<proteinExistence type="predicted"/>
<keyword evidence="1" id="KW-0645">Protease</keyword>
<dbReference type="Proteomes" id="UP001163105">
    <property type="component" value="Unassembled WGS sequence"/>
</dbReference>
<keyword evidence="2" id="KW-1185">Reference proteome</keyword>
<gene>
    <name evidence="1" type="ORF">O9K51_07128</name>
</gene>
<sequence>MHLARHNPRAFKELRGIRKATMKSVHYVLAGISLALVAFALVAPLDGYAVVELSGEYQVSPGGPPVVLNGTVQEVHAQLLKLNPNWDADFPRDAKPGASTPAKRNIWAGADVSCENRWGAVRPDVIKDGIKYLRESVKGKPQMGAGPGVCARVSCDVAAGIWWCNDDRAPKTLDSFADIGDGAARAQEVCATDDEKDDDLVDWWAGQAFHRTNWNVIVAKC</sequence>
<organism evidence="1 2">
    <name type="scientific">Purpureocillium lavendulum</name>
    <dbReference type="NCBI Taxonomy" id="1247861"/>
    <lineage>
        <taxon>Eukaryota</taxon>
        <taxon>Fungi</taxon>
        <taxon>Dikarya</taxon>
        <taxon>Ascomycota</taxon>
        <taxon>Pezizomycotina</taxon>
        <taxon>Sordariomycetes</taxon>
        <taxon>Hypocreomycetidae</taxon>
        <taxon>Hypocreales</taxon>
        <taxon>Ophiocordycipitaceae</taxon>
        <taxon>Purpureocillium</taxon>
    </lineage>
</organism>
<dbReference type="EMBL" id="JAQHRD010000005">
    <property type="protein sequence ID" value="KAJ6441332.1"/>
    <property type="molecule type" value="Genomic_DNA"/>
</dbReference>
<evidence type="ECO:0000313" key="1">
    <source>
        <dbReference type="EMBL" id="KAJ6441332.1"/>
    </source>
</evidence>
<dbReference type="PANTHER" id="PTHR35605">
    <property type="entry name" value="ECP2 EFFECTOR PROTEIN DOMAIN-CONTAINING PROTEIN-RELATED"/>
    <property type="match status" value="1"/>
</dbReference>
<protein>
    <submittedName>
        <fullName evidence="1">AMSH-like protease sst2</fullName>
    </submittedName>
</protein>
<name>A0AB34FSJ9_9HYPO</name>
<dbReference type="AlphaFoldDB" id="A0AB34FSJ9"/>
<evidence type="ECO:0000313" key="2">
    <source>
        <dbReference type="Proteomes" id="UP001163105"/>
    </source>
</evidence>
<keyword evidence="1" id="KW-0378">Hydrolase</keyword>
<dbReference type="PANTHER" id="PTHR35605:SF1">
    <property type="entry name" value="ECP2 EFFECTOR PROTEIN DOMAIN-CONTAINING PROTEIN-RELATED"/>
    <property type="match status" value="1"/>
</dbReference>